<evidence type="ECO:0000313" key="12">
    <source>
        <dbReference type="Proteomes" id="UP001255856"/>
    </source>
</evidence>
<evidence type="ECO:0000256" key="6">
    <source>
        <dbReference type="PROSITE-ProRule" id="PRU10141"/>
    </source>
</evidence>
<feature type="compositionally biased region" description="Gly residues" evidence="7">
    <location>
        <begin position="795"/>
        <end position="805"/>
    </location>
</feature>
<keyword evidence="8" id="KW-1133">Transmembrane helix</keyword>
<feature type="region of interest" description="Disordered" evidence="7">
    <location>
        <begin position="674"/>
        <end position="703"/>
    </location>
</feature>
<feature type="transmembrane region" description="Helical" evidence="8">
    <location>
        <begin position="483"/>
        <end position="507"/>
    </location>
</feature>
<keyword evidence="1" id="KW-0723">Serine/threonine-protein kinase</keyword>
<dbReference type="PANTHER" id="PTHR44329:SF214">
    <property type="entry name" value="PROTEIN KINASE DOMAIN-CONTAINING PROTEIN"/>
    <property type="match status" value="1"/>
</dbReference>
<evidence type="ECO:0000256" key="9">
    <source>
        <dbReference type="SAM" id="SignalP"/>
    </source>
</evidence>
<feature type="region of interest" description="Disordered" evidence="7">
    <location>
        <begin position="795"/>
        <end position="827"/>
    </location>
</feature>
<reference evidence="11" key="1">
    <citation type="submission" date="2021-01" db="EMBL/GenBank/DDBJ databases">
        <authorList>
            <person name="Eckstrom K.M.E."/>
        </authorList>
    </citation>
    <scope>NUCLEOTIDE SEQUENCE</scope>
    <source>
        <strain evidence="11">UVCC 0001</strain>
    </source>
</reference>
<dbReference type="PANTHER" id="PTHR44329">
    <property type="entry name" value="SERINE/THREONINE-PROTEIN KINASE TNNI3K-RELATED"/>
    <property type="match status" value="1"/>
</dbReference>
<dbReference type="InterPro" id="IPR017441">
    <property type="entry name" value="Protein_kinase_ATP_BS"/>
</dbReference>
<dbReference type="InterPro" id="IPR001245">
    <property type="entry name" value="Ser-Thr/Tyr_kinase_cat_dom"/>
</dbReference>
<feature type="region of interest" description="Disordered" evidence="7">
    <location>
        <begin position="516"/>
        <end position="565"/>
    </location>
</feature>
<dbReference type="GO" id="GO:0030248">
    <property type="term" value="F:cellulose binding"/>
    <property type="evidence" value="ECO:0007669"/>
    <property type="project" value="InterPro"/>
</dbReference>
<evidence type="ECO:0000256" key="2">
    <source>
        <dbReference type="ARBA" id="ARBA00022679"/>
    </source>
</evidence>
<feature type="compositionally biased region" description="Acidic residues" evidence="7">
    <location>
        <begin position="688"/>
        <end position="701"/>
    </location>
</feature>
<feature type="region of interest" description="Disordered" evidence="7">
    <location>
        <begin position="431"/>
        <end position="480"/>
    </location>
</feature>
<dbReference type="SMART" id="SM00220">
    <property type="entry name" value="S_TKc"/>
    <property type="match status" value="1"/>
</dbReference>
<feature type="region of interest" description="Disordered" evidence="7">
    <location>
        <begin position="580"/>
        <end position="604"/>
    </location>
</feature>
<dbReference type="InterPro" id="IPR008271">
    <property type="entry name" value="Ser/Thr_kinase_AS"/>
</dbReference>
<keyword evidence="12" id="KW-1185">Reference proteome</keyword>
<comment type="caution">
    <text evidence="11">The sequence shown here is derived from an EMBL/GenBank/DDBJ whole genome shotgun (WGS) entry which is preliminary data.</text>
</comment>
<dbReference type="SUPFAM" id="SSF49384">
    <property type="entry name" value="Carbohydrate-binding domain"/>
    <property type="match status" value="1"/>
</dbReference>
<dbReference type="EMBL" id="JASFZW010000005">
    <property type="protein sequence ID" value="KAK2078084.1"/>
    <property type="molecule type" value="Genomic_DNA"/>
</dbReference>
<accession>A0AAD9IJ42</accession>
<evidence type="ECO:0000256" key="5">
    <source>
        <dbReference type="ARBA" id="ARBA00022840"/>
    </source>
</evidence>
<keyword evidence="5 6" id="KW-0067">ATP-binding</keyword>
<feature type="region of interest" description="Disordered" evidence="7">
    <location>
        <begin position="739"/>
        <end position="769"/>
    </location>
</feature>
<keyword evidence="4" id="KW-0418">Kinase</keyword>
<evidence type="ECO:0000256" key="4">
    <source>
        <dbReference type="ARBA" id="ARBA00022777"/>
    </source>
</evidence>
<dbReference type="Proteomes" id="UP001255856">
    <property type="component" value="Unassembled WGS sequence"/>
</dbReference>
<feature type="domain" description="Protein kinase" evidence="10">
    <location>
        <begin position="836"/>
        <end position="1098"/>
    </location>
</feature>
<dbReference type="PROSITE" id="PS00108">
    <property type="entry name" value="PROTEIN_KINASE_ST"/>
    <property type="match status" value="1"/>
</dbReference>
<feature type="chain" id="PRO_5042293902" description="Protein kinase domain-containing protein" evidence="9">
    <location>
        <begin position="27"/>
        <end position="1125"/>
    </location>
</feature>
<dbReference type="GO" id="GO:0004674">
    <property type="term" value="F:protein serine/threonine kinase activity"/>
    <property type="evidence" value="ECO:0007669"/>
    <property type="project" value="TreeGrafter"/>
</dbReference>
<evidence type="ECO:0000259" key="10">
    <source>
        <dbReference type="PROSITE" id="PS50011"/>
    </source>
</evidence>
<dbReference type="GO" id="GO:0005975">
    <property type="term" value="P:carbohydrate metabolic process"/>
    <property type="evidence" value="ECO:0007669"/>
    <property type="project" value="InterPro"/>
</dbReference>
<dbReference type="Gene3D" id="1.10.510.10">
    <property type="entry name" value="Transferase(Phosphotransferase) domain 1"/>
    <property type="match status" value="1"/>
</dbReference>
<dbReference type="CDD" id="cd13999">
    <property type="entry name" value="STKc_MAP3K-like"/>
    <property type="match status" value="1"/>
</dbReference>
<proteinExistence type="predicted"/>
<keyword evidence="8" id="KW-0472">Membrane</keyword>
<sequence>MPAEALRPLLPALLLCWVLLLTGAHAQASCPVVLNYDVNLGQGNTSQVPIFVATITLQNEDDQVTVEQWLLEWDFPYDSVIASPSDLFDKSVELLTPGSPSVALFGDYDRSIAPNGVLQFGFLGSKSNGQTSESNPFNVGPLENVSFNNLECHLITSSPDSGSPPAAAQNGTILQVEYTPIAYINQPLENTFTQFLVRLRNIQNATVIPLEEVSLQYWFHGPEGNLPIVAEYDPGQVFSVRCEWATIGCQYVNLSVIPGDMNVPSARFAVNVSLLEGAGSLLPSGENAVPSLFLGQGVDVMDLLVTLTTYQGVAILNSTDDFSYLDTPELPVTGNATISSNEHMPAFINGTQVWGTMPPSSEAQAGGDGSALSSAGLAIAPGAERSGAASGLPLGVTCASMQNQTYQSCNLAVRYCCASASGQALAPFPPQLLEGVDGPEGEPAAETIVLPSPRPAPAPAPPDAQTGSGTPTAPSGGSSGTSAGVIAVAVAVPTAVVALAALAFAVWRSKRRARERRERAQWISSSDVEKGASDKDGGSDPEGPAPPAARGTPRRGGLPPQTPLAATPRVAPVALAAQQRPLQSTGSGVSGNSTQPLLANRSGTFNASPFAPGAQRFNSGYASAADQPVAEYGDSFWADLGAAEDAGATRQSSHGWQPLLPRLDSVALGFAATPRADGASTGPFGSAEDADSAPPAEDEAEEPRPDITALLERKAPTVQLGSLAELAALARAVDARGDATPASVAGGVPRPSQSTDGGAASGALSRSKSWSGELEDLDRLEDGLPAVLRLHQGRGALGHGGGSGGLAKASPRSAEQSGSSGAGPELHVDYPTEVAPYLGRCLGTGGFGVVHEATWRGRRVAVKTLPPMGPDASVGTAFHDALQREVALASRFDCDRLVRVLGASTSRPESMCLIMELMEGGNLGQRIYDRHKRRLGYLEILQLAHDVAAGLAYLHPSVVHRDLKPQNILLDREGRAKIADFGISKVKDPTKSYLSQVTNENGTPIYMAPEQLNSTNINEKVDVYALGVILNECYTRRQPWRDTTNLFQIILRVAINKERPPIDPGCPEPLRWLITKCWQQEPTLRPSCAELVRITELMIRAEVAKWEELHAGIARRERPHLNPFI</sequence>
<name>A0AAD9IJ42_PROWI</name>
<feature type="compositionally biased region" description="Low complexity" evidence="7">
    <location>
        <begin position="463"/>
        <end position="480"/>
    </location>
</feature>
<dbReference type="InterPro" id="IPR008965">
    <property type="entry name" value="CBM2/CBM3_carb-bd_dom_sf"/>
</dbReference>
<dbReference type="PROSITE" id="PS50011">
    <property type="entry name" value="PROTEIN_KINASE_DOM"/>
    <property type="match status" value="1"/>
</dbReference>
<keyword evidence="8" id="KW-0812">Transmembrane</keyword>
<keyword evidence="2" id="KW-0808">Transferase</keyword>
<dbReference type="InterPro" id="IPR036966">
    <property type="entry name" value="CBM3_sf"/>
</dbReference>
<evidence type="ECO:0000313" key="11">
    <source>
        <dbReference type="EMBL" id="KAK2078084.1"/>
    </source>
</evidence>
<dbReference type="InterPro" id="IPR051681">
    <property type="entry name" value="Ser/Thr_Kinases-Pseudokinases"/>
</dbReference>
<feature type="compositionally biased region" description="Pro residues" evidence="7">
    <location>
        <begin position="452"/>
        <end position="462"/>
    </location>
</feature>
<organism evidence="11 12">
    <name type="scientific">Prototheca wickerhamii</name>
    <dbReference type="NCBI Taxonomy" id="3111"/>
    <lineage>
        <taxon>Eukaryota</taxon>
        <taxon>Viridiplantae</taxon>
        <taxon>Chlorophyta</taxon>
        <taxon>core chlorophytes</taxon>
        <taxon>Trebouxiophyceae</taxon>
        <taxon>Chlorellales</taxon>
        <taxon>Chlorellaceae</taxon>
        <taxon>Prototheca</taxon>
    </lineage>
</organism>
<dbReference type="AlphaFoldDB" id="A0AAD9IJ42"/>
<dbReference type="SUPFAM" id="SSF56112">
    <property type="entry name" value="Protein kinase-like (PK-like)"/>
    <property type="match status" value="1"/>
</dbReference>
<evidence type="ECO:0000256" key="7">
    <source>
        <dbReference type="SAM" id="MobiDB-lite"/>
    </source>
</evidence>
<dbReference type="InterPro" id="IPR011009">
    <property type="entry name" value="Kinase-like_dom_sf"/>
</dbReference>
<dbReference type="PROSITE" id="PS00107">
    <property type="entry name" value="PROTEIN_KINASE_ATP"/>
    <property type="match status" value="1"/>
</dbReference>
<dbReference type="InterPro" id="IPR000719">
    <property type="entry name" value="Prot_kinase_dom"/>
</dbReference>
<evidence type="ECO:0000256" key="3">
    <source>
        <dbReference type="ARBA" id="ARBA00022741"/>
    </source>
</evidence>
<dbReference type="GO" id="GO:0005524">
    <property type="term" value="F:ATP binding"/>
    <property type="evidence" value="ECO:0007669"/>
    <property type="project" value="UniProtKB-UniRule"/>
</dbReference>
<protein>
    <recommendedName>
        <fullName evidence="10">Protein kinase domain-containing protein</fullName>
    </recommendedName>
</protein>
<evidence type="ECO:0000256" key="8">
    <source>
        <dbReference type="SAM" id="Phobius"/>
    </source>
</evidence>
<feature type="binding site" evidence="6">
    <location>
        <position position="863"/>
    </location>
    <ligand>
        <name>ATP</name>
        <dbReference type="ChEBI" id="CHEBI:30616"/>
    </ligand>
</feature>
<dbReference type="Pfam" id="PF07714">
    <property type="entry name" value="PK_Tyr_Ser-Thr"/>
    <property type="match status" value="1"/>
</dbReference>
<feature type="signal peptide" evidence="9">
    <location>
        <begin position="1"/>
        <end position="26"/>
    </location>
</feature>
<dbReference type="Gene3D" id="2.60.40.710">
    <property type="entry name" value="Endoglucanase-like"/>
    <property type="match status" value="1"/>
</dbReference>
<keyword evidence="3 6" id="KW-0547">Nucleotide-binding</keyword>
<feature type="compositionally biased region" description="Basic and acidic residues" evidence="7">
    <location>
        <begin position="527"/>
        <end position="538"/>
    </location>
</feature>
<evidence type="ECO:0000256" key="1">
    <source>
        <dbReference type="ARBA" id="ARBA00022527"/>
    </source>
</evidence>
<gene>
    <name evidence="11" type="ORF">QBZ16_003952</name>
</gene>
<feature type="compositionally biased region" description="Low complexity" evidence="7">
    <location>
        <begin position="548"/>
        <end position="559"/>
    </location>
</feature>
<keyword evidence="9" id="KW-0732">Signal</keyword>